<reference evidence="6" key="1">
    <citation type="journal article" date="2014" name="Front. Microbiol.">
        <title>High frequency of phylogenetically diverse reductive dehalogenase-homologous genes in deep subseafloor sedimentary metagenomes.</title>
        <authorList>
            <person name="Kawai M."/>
            <person name="Futagami T."/>
            <person name="Toyoda A."/>
            <person name="Takaki Y."/>
            <person name="Nishi S."/>
            <person name="Hori S."/>
            <person name="Arai W."/>
            <person name="Tsubouchi T."/>
            <person name="Morono Y."/>
            <person name="Uchiyama I."/>
            <person name="Ito T."/>
            <person name="Fujiyama A."/>
            <person name="Inagaki F."/>
            <person name="Takami H."/>
        </authorList>
    </citation>
    <scope>NUCLEOTIDE SEQUENCE</scope>
    <source>
        <strain evidence="6">Expedition CK06-06</strain>
    </source>
</reference>
<gene>
    <name evidence="6" type="ORF">S12H4_32474</name>
</gene>
<dbReference type="GO" id="GO:1904680">
    <property type="term" value="F:peptide transmembrane transporter activity"/>
    <property type="evidence" value="ECO:0007669"/>
    <property type="project" value="TreeGrafter"/>
</dbReference>
<dbReference type="InterPro" id="IPR000914">
    <property type="entry name" value="SBP_5_dom"/>
</dbReference>
<dbReference type="GO" id="GO:0015833">
    <property type="term" value="P:peptide transport"/>
    <property type="evidence" value="ECO:0007669"/>
    <property type="project" value="TreeGrafter"/>
</dbReference>
<feature type="non-terminal residue" evidence="6">
    <location>
        <position position="276"/>
    </location>
</feature>
<dbReference type="InterPro" id="IPR039424">
    <property type="entry name" value="SBP_5"/>
</dbReference>
<evidence type="ECO:0000313" key="6">
    <source>
        <dbReference type="EMBL" id="GAI90737.1"/>
    </source>
</evidence>
<dbReference type="EMBL" id="BARW01019047">
    <property type="protein sequence ID" value="GAI90737.1"/>
    <property type="molecule type" value="Genomic_DNA"/>
</dbReference>
<evidence type="ECO:0000259" key="5">
    <source>
        <dbReference type="Pfam" id="PF00496"/>
    </source>
</evidence>
<comment type="caution">
    <text evidence="6">The sequence shown here is derived from an EMBL/GenBank/DDBJ whole genome shotgun (WGS) entry which is preliminary data.</text>
</comment>
<dbReference type="SUPFAM" id="SSF53850">
    <property type="entry name" value="Periplasmic binding protein-like II"/>
    <property type="match status" value="1"/>
</dbReference>
<keyword evidence="4" id="KW-0732">Signal</keyword>
<name>X1SCH9_9ZZZZ</name>
<comment type="similarity">
    <text evidence="2">Belongs to the bacterial solute-binding protein 5 family.</text>
</comment>
<dbReference type="GO" id="GO:0030313">
    <property type="term" value="C:cell envelope"/>
    <property type="evidence" value="ECO:0007669"/>
    <property type="project" value="UniProtKB-SubCell"/>
</dbReference>
<sequence length="276" mass="31558">GRARVLLKLGLVYTANFEPELATEAFNEAFENWDSSFQSELRTMPRKTFNILRLAVSEPNSLDPGKLRDDFSIFIANQLFEGLVTIDAEFNVLPAIASSWQVSSDGLRYIFNIRKGMKWSDGSDLNAMDFEYAWKRNIALREYPSMSHLLYVVKNARAYGEDGVFDEGQVGVSALDYYTLEVLLETPTAFLPHLLAHPVAAPLHRQTIECGNQPWTNLENIVTNGPFLLREYEPKNRIVLQRNPYYQGRFPGNVYRVECPLITEYDSILDEYESGH</sequence>
<dbReference type="Pfam" id="PF00496">
    <property type="entry name" value="SBP_bac_5"/>
    <property type="match status" value="1"/>
</dbReference>
<dbReference type="Gene3D" id="3.90.76.10">
    <property type="entry name" value="Dipeptide-binding Protein, Domain 1"/>
    <property type="match status" value="1"/>
</dbReference>
<feature type="domain" description="Solute-binding protein family 5" evidence="5">
    <location>
        <begin position="92"/>
        <end position="275"/>
    </location>
</feature>
<dbReference type="FunFam" id="3.90.76.10:FF:000001">
    <property type="entry name" value="Oligopeptide ABC transporter substrate-binding protein"/>
    <property type="match status" value="1"/>
</dbReference>
<accession>X1SCH9</accession>
<protein>
    <recommendedName>
        <fullName evidence="5">Solute-binding protein family 5 domain-containing protein</fullName>
    </recommendedName>
</protein>
<evidence type="ECO:0000256" key="4">
    <source>
        <dbReference type="ARBA" id="ARBA00022729"/>
    </source>
</evidence>
<comment type="subcellular location">
    <subcellularLocation>
        <location evidence="1">Cell envelope</location>
    </subcellularLocation>
</comment>
<evidence type="ECO:0000256" key="1">
    <source>
        <dbReference type="ARBA" id="ARBA00004196"/>
    </source>
</evidence>
<keyword evidence="3" id="KW-0813">Transport</keyword>
<dbReference type="PANTHER" id="PTHR30290:SF83">
    <property type="entry name" value="ABC TRANSPORTER SUBSTRATE-BINDING PROTEIN"/>
    <property type="match status" value="1"/>
</dbReference>
<dbReference type="Gene3D" id="3.40.190.10">
    <property type="entry name" value="Periplasmic binding protein-like II"/>
    <property type="match status" value="1"/>
</dbReference>
<feature type="non-terminal residue" evidence="6">
    <location>
        <position position="1"/>
    </location>
</feature>
<organism evidence="6">
    <name type="scientific">marine sediment metagenome</name>
    <dbReference type="NCBI Taxonomy" id="412755"/>
    <lineage>
        <taxon>unclassified sequences</taxon>
        <taxon>metagenomes</taxon>
        <taxon>ecological metagenomes</taxon>
    </lineage>
</organism>
<dbReference type="AlphaFoldDB" id="X1SCH9"/>
<evidence type="ECO:0000256" key="3">
    <source>
        <dbReference type="ARBA" id="ARBA00022448"/>
    </source>
</evidence>
<evidence type="ECO:0000256" key="2">
    <source>
        <dbReference type="ARBA" id="ARBA00005695"/>
    </source>
</evidence>
<proteinExistence type="inferred from homology"/>
<dbReference type="PANTHER" id="PTHR30290">
    <property type="entry name" value="PERIPLASMIC BINDING COMPONENT OF ABC TRANSPORTER"/>
    <property type="match status" value="1"/>
</dbReference>